<dbReference type="EnsemblMetazoa" id="G35423.5">
    <property type="protein sequence ID" value="G35423.5:cds"/>
    <property type="gene ID" value="G35423"/>
</dbReference>
<dbReference type="EnsemblMetazoa" id="G35423.2">
    <property type="protein sequence ID" value="G35423.2:cds"/>
    <property type="gene ID" value="G35423"/>
</dbReference>
<feature type="compositionally biased region" description="Basic residues" evidence="1">
    <location>
        <begin position="57"/>
        <end position="72"/>
    </location>
</feature>
<evidence type="ECO:0000313" key="2">
    <source>
        <dbReference type="EnsemblMetazoa" id="G35423.10:cds"/>
    </source>
</evidence>
<dbReference type="EnsemblMetazoa" id="G35423.8">
    <property type="protein sequence ID" value="G35423.8:cds"/>
    <property type="gene ID" value="G35423"/>
</dbReference>
<accession>A0A8W8MUP7</accession>
<sequence>MLRNPTKIGGTGLVVQTSGTVKPPKPPCWLDLKSSSDEGGGGSKHSPGSQTHPGVRSGRHGKRPRPTLHRTRSQACIEKDIPSDELTVSLADTKPEELGLCKVYDETIVMEATTRKCQNWLQSIEACHIQGVLQTEVTSPGEEVDVEVPDDTRWDDDADVSYHSYLTYSSSEFEPNVSLNGISPDIVSADDTPSCWIPNKQSYKKSREKYRLHSNDTKFYSSPMHTSMKTHDS</sequence>
<dbReference type="EnsemblMetazoa" id="G35423.1">
    <property type="protein sequence ID" value="G35423.1:cds"/>
    <property type="gene ID" value="G35423"/>
</dbReference>
<dbReference type="EnsemblMetazoa" id="G35423.9">
    <property type="protein sequence ID" value="G35423.9:cds"/>
    <property type="gene ID" value="G35423"/>
</dbReference>
<feature type="region of interest" description="Disordered" evidence="1">
    <location>
        <begin position="1"/>
        <end position="73"/>
    </location>
</feature>
<dbReference type="EnsemblMetazoa" id="G35423.3">
    <property type="protein sequence ID" value="G35423.3:cds"/>
    <property type="gene ID" value="G35423"/>
</dbReference>
<dbReference type="EnsemblMetazoa" id="G35423.10">
    <property type="protein sequence ID" value="G35423.10:cds"/>
    <property type="gene ID" value="G35423"/>
</dbReference>
<dbReference type="EnsemblMetazoa" id="G35423.4">
    <property type="protein sequence ID" value="G35423.4:cds"/>
    <property type="gene ID" value="G35423"/>
</dbReference>
<evidence type="ECO:0000256" key="1">
    <source>
        <dbReference type="SAM" id="MobiDB-lite"/>
    </source>
</evidence>
<dbReference type="EnsemblMetazoa" id="G35423.6">
    <property type="protein sequence ID" value="G35423.6:cds"/>
    <property type="gene ID" value="G35423"/>
</dbReference>
<dbReference type="Proteomes" id="UP000005408">
    <property type="component" value="Unassembled WGS sequence"/>
</dbReference>
<protein>
    <submittedName>
        <fullName evidence="2">Uncharacterized protein</fullName>
    </submittedName>
</protein>
<dbReference type="EnsemblMetazoa" id="G35423.7">
    <property type="protein sequence ID" value="G35423.7:cds"/>
    <property type="gene ID" value="G35423"/>
</dbReference>
<keyword evidence="3" id="KW-1185">Reference proteome</keyword>
<dbReference type="AlphaFoldDB" id="A0A8W8MUP7"/>
<proteinExistence type="predicted"/>
<organism evidence="2 3">
    <name type="scientific">Magallana gigas</name>
    <name type="common">Pacific oyster</name>
    <name type="synonym">Crassostrea gigas</name>
    <dbReference type="NCBI Taxonomy" id="29159"/>
    <lineage>
        <taxon>Eukaryota</taxon>
        <taxon>Metazoa</taxon>
        <taxon>Spiralia</taxon>
        <taxon>Lophotrochozoa</taxon>
        <taxon>Mollusca</taxon>
        <taxon>Bivalvia</taxon>
        <taxon>Autobranchia</taxon>
        <taxon>Pteriomorphia</taxon>
        <taxon>Ostreida</taxon>
        <taxon>Ostreoidea</taxon>
        <taxon>Ostreidae</taxon>
        <taxon>Magallana</taxon>
    </lineage>
</organism>
<reference evidence="2" key="1">
    <citation type="submission" date="2022-08" db="UniProtKB">
        <authorList>
            <consortium name="EnsemblMetazoa"/>
        </authorList>
    </citation>
    <scope>IDENTIFICATION</scope>
    <source>
        <strain evidence="2">05x7-T-G4-1.051#20</strain>
    </source>
</reference>
<name>A0A8W8MUP7_MAGGI</name>
<evidence type="ECO:0000313" key="3">
    <source>
        <dbReference type="Proteomes" id="UP000005408"/>
    </source>
</evidence>